<accession>A0A836H1G6</accession>
<dbReference type="GeneID" id="94173709"/>
<dbReference type="RefSeq" id="XP_067695440.1">
    <property type="nucleotide sequence ID" value="XM_067838199.1"/>
</dbReference>
<evidence type="ECO:0000313" key="1">
    <source>
        <dbReference type="EMBL" id="KAG5485176.1"/>
    </source>
</evidence>
<sequence>MCGRRRATTLSITVSSSASRSARSWRIPSTEGTASFFDLSSTITLTNVIHGEHNYENSPCRSCFNSESRKLPRMAQGNIEKHAHDNLVSQRLLKRKQSNADITVENLAVVASLYEADEKNPFTALFRALIGDRGRDKRGGRTEVDQYPAIRFLVNIWGPSSISVAQQVNEVVPKKDPGDLSK</sequence>
<name>A0A836H1G6_LEIEN</name>
<organism evidence="1 2">
    <name type="scientific">Leishmania enriettii</name>
    <dbReference type="NCBI Taxonomy" id="5663"/>
    <lineage>
        <taxon>Eukaryota</taxon>
        <taxon>Discoba</taxon>
        <taxon>Euglenozoa</taxon>
        <taxon>Kinetoplastea</taxon>
        <taxon>Metakinetoplastina</taxon>
        <taxon>Trypanosomatida</taxon>
        <taxon>Trypanosomatidae</taxon>
        <taxon>Leishmaniinae</taxon>
        <taxon>Leishmania</taxon>
    </lineage>
</organism>
<dbReference type="Proteomes" id="UP000674179">
    <property type="component" value="Chromosome 7"/>
</dbReference>
<proteinExistence type="predicted"/>
<keyword evidence="2" id="KW-1185">Reference proteome</keyword>
<reference evidence="1 2" key="1">
    <citation type="submission" date="2021-02" db="EMBL/GenBank/DDBJ databases">
        <title>Leishmania (Mundinia) enrietti genome sequencing and assembly.</title>
        <authorList>
            <person name="Almutairi H."/>
            <person name="Gatherer D."/>
        </authorList>
    </citation>
    <scope>NUCLEOTIDE SEQUENCE [LARGE SCALE GENOMIC DNA]</scope>
    <source>
        <strain evidence="1">CUR178</strain>
    </source>
</reference>
<dbReference type="EMBL" id="JAFHKP010000007">
    <property type="protein sequence ID" value="KAG5485176.1"/>
    <property type="molecule type" value="Genomic_DNA"/>
</dbReference>
<gene>
    <name evidence="1" type="ORF">CUR178_06533</name>
</gene>
<dbReference type="OrthoDB" id="10326577at2759"/>
<comment type="caution">
    <text evidence="1">The sequence shown here is derived from an EMBL/GenBank/DDBJ whole genome shotgun (WGS) entry which is preliminary data.</text>
</comment>
<dbReference type="KEGG" id="lenr:94173709"/>
<evidence type="ECO:0000313" key="2">
    <source>
        <dbReference type="Proteomes" id="UP000674179"/>
    </source>
</evidence>
<protein>
    <submittedName>
        <fullName evidence="1">Uncharacterized protein</fullName>
    </submittedName>
</protein>
<dbReference type="AlphaFoldDB" id="A0A836H1G6"/>